<dbReference type="EMBL" id="CP093442">
    <property type="protein sequence ID" value="UOF01510.1"/>
    <property type="molecule type" value="Genomic_DNA"/>
</dbReference>
<dbReference type="PROSITE" id="PS51257">
    <property type="entry name" value="PROKAR_LIPOPROTEIN"/>
    <property type="match status" value="1"/>
</dbReference>
<keyword evidence="3" id="KW-1185">Reference proteome</keyword>
<name>A0ABY4CH21_9BACT</name>
<accession>A0ABY4CH21</accession>
<dbReference type="Proteomes" id="UP000830116">
    <property type="component" value="Chromosome"/>
</dbReference>
<dbReference type="RefSeq" id="WP_243537950.1">
    <property type="nucleotide sequence ID" value="NZ_CP093442.1"/>
</dbReference>
<reference evidence="2" key="1">
    <citation type="submission" date="2022-03" db="EMBL/GenBank/DDBJ databases">
        <title>Genome Identification and Characterization of new species Bdellovibrio reynosense LBG001 sp. nov. from a Mexico soil sample.</title>
        <authorList>
            <person name="Camilli A."/>
            <person name="Ajao Y."/>
            <person name="Guo X."/>
        </authorList>
    </citation>
    <scope>NUCLEOTIDE SEQUENCE</scope>
    <source>
        <strain evidence="2">LBG001</strain>
    </source>
</reference>
<organism evidence="2 3">
    <name type="scientific">Bdellovibrio reynosensis</name>
    <dbReference type="NCBI Taxonomy" id="2835041"/>
    <lineage>
        <taxon>Bacteria</taxon>
        <taxon>Pseudomonadati</taxon>
        <taxon>Bdellovibrionota</taxon>
        <taxon>Bdellovibrionia</taxon>
        <taxon>Bdellovibrionales</taxon>
        <taxon>Pseudobdellovibrionaceae</taxon>
        <taxon>Bdellovibrio</taxon>
    </lineage>
</organism>
<gene>
    <name evidence="2" type="ORF">MNR06_00900</name>
</gene>
<sequence>MQKAQVKFDLAEYVLKSSLLFLIVWFLIGCGEMNSSLTALAIDTNAPASTNPEPGTEVPTTPTPAPVPEPVYAPVIPLWESEVSDGKNWTKHVKSELDRIGRDLLSVLPLDRTTFCPNYRNLKHENKKDFWAYLLSQMVRYESNFDTTTRYEEDFDDSNGDPVISRGLLQISIESGNDYGCAFDRSSDLHDPLQNLSCGIRILNRWMENDHRIASKVDGDWKGGARYWSVLRNTSDSYPKIVSAMKAISICK</sequence>
<dbReference type="InterPro" id="IPR023346">
    <property type="entry name" value="Lysozyme-like_dom_sf"/>
</dbReference>
<protein>
    <submittedName>
        <fullName evidence="2">Transglycosylase SLT domain-containing protein</fullName>
    </submittedName>
</protein>
<evidence type="ECO:0000256" key="1">
    <source>
        <dbReference type="SAM" id="MobiDB-lite"/>
    </source>
</evidence>
<evidence type="ECO:0000313" key="3">
    <source>
        <dbReference type="Proteomes" id="UP000830116"/>
    </source>
</evidence>
<dbReference type="SUPFAM" id="SSF53955">
    <property type="entry name" value="Lysozyme-like"/>
    <property type="match status" value="1"/>
</dbReference>
<proteinExistence type="predicted"/>
<feature type="region of interest" description="Disordered" evidence="1">
    <location>
        <begin position="48"/>
        <end position="67"/>
    </location>
</feature>
<evidence type="ECO:0000313" key="2">
    <source>
        <dbReference type="EMBL" id="UOF01510.1"/>
    </source>
</evidence>